<evidence type="ECO:0000313" key="2">
    <source>
        <dbReference type="Proteomes" id="UP000436088"/>
    </source>
</evidence>
<comment type="caution">
    <text evidence="1">The sequence shown here is derived from an EMBL/GenBank/DDBJ whole genome shotgun (WGS) entry which is preliminary data.</text>
</comment>
<keyword evidence="2" id="KW-1185">Reference proteome</keyword>
<reference evidence="1" key="1">
    <citation type="submission" date="2019-09" db="EMBL/GenBank/DDBJ databases">
        <title>Draft genome information of white flower Hibiscus syriacus.</title>
        <authorList>
            <person name="Kim Y.-M."/>
        </authorList>
    </citation>
    <scope>NUCLEOTIDE SEQUENCE [LARGE SCALE GENOMIC DNA]</scope>
    <source>
        <strain evidence="1">YM2019G1</strain>
    </source>
</reference>
<accession>A0A6A2WFJ4</accession>
<proteinExistence type="predicted"/>
<dbReference type="EMBL" id="VEPZ02001768">
    <property type="protein sequence ID" value="KAE8656341.1"/>
    <property type="molecule type" value="Genomic_DNA"/>
</dbReference>
<sequence>MWCHNADQCRRQPEETIEVIICSVNETVINPVIDHLKATVGLSSPNELGSLLNCQLITSEASFKIYKRFQEFLMSIN</sequence>
<dbReference type="AlphaFoldDB" id="A0A6A2WFJ4"/>
<name>A0A6A2WFJ4_HIBSY</name>
<evidence type="ECO:0000313" key="1">
    <source>
        <dbReference type="EMBL" id="KAE8656341.1"/>
    </source>
</evidence>
<dbReference type="Proteomes" id="UP000436088">
    <property type="component" value="Unassembled WGS sequence"/>
</dbReference>
<organism evidence="1 2">
    <name type="scientific">Hibiscus syriacus</name>
    <name type="common">Rose of Sharon</name>
    <dbReference type="NCBI Taxonomy" id="106335"/>
    <lineage>
        <taxon>Eukaryota</taxon>
        <taxon>Viridiplantae</taxon>
        <taxon>Streptophyta</taxon>
        <taxon>Embryophyta</taxon>
        <taxon>Tracheophyta</taxon>
        <taxon>Spermatophyta</taxon>
        <taxon>Magnoliopsida</taxon>
        <taxon>eudicotyledons</taxon>
        <taxon>Gunneridae</taxon>
        <taxon>Pentapetalae</taxon>
        <taxon>rosids</taxon>
        <taxon>malvids</taxon>
        <taxon>Malvales</taxon>
        <taxon>Malvaceae</taxon>
        <taxon>Malvoideae</taxon>
        <taxon>Hibiscus</taxon>
    </lineage>
</organism>
<protein>
    <submittedName>
        <fullName evidence="1">Uncharacterized protein</fullName>
    </submittedName>
</protein>
<gene>
    <name evidence="1" type="ORF">F3Y22_tig00117005pilonHSYRG00466</name>
</gene>